<evidence type="ECO:0000256" key="1">
    <source>
        <dbReference type="SAM" id="MobiDB-lite"/>
    </source>
</evidence>
<dbReference type="EMBL" id="WIGM01001286">
    <property type="protein sequence ID" value="KAF6802241.1"/>
    <property type="molecule type" value="Genomic_DNA"/>
</dbReference>
<organism evidence="2 3">
    <name type="scientific">Colletotrichum musicola</name>
    <dbReference type="NCBI Taxonomy" id="2175873"/>
    <lineage>
        <taxon>Eukaryota</taxon>
        <taxon>Fungi</taxon>
        <taxon>Dikarya</taxon>
        <taxon>Ascomycota</taxon>
        <taxon>Pezizomycotina</taxon>
        <taxon>Sordariomycetes</taxon>
        <taxon>Hypocreomycetidae</taxon>
        <taxon>Glomerellales</taxon>
        <taxon>Glomerellaceae</taxon>
        <taxon>Colletotrichum</taxon>
        <taxon>Colletotrichum orchidearum species complex</taxon>
    </lineage>
</organism>
<dbReference type="Proteomes" id="UP000639643">
    <property type="component" value="Unassembled WGS sequence"/>
</dbReference>
<evidence type="ECO:0000313" key="2">
    <source>
        <dbReference type="EMBL" id="KAF6802241.1"/>
    </source>
</evidence>
<gene>
    <name evidence="2" type="ORF">CMUS01_15425</name>
</gene>
<evidence type="ECO:0000313" key="3">
    <source>
        <dbReference type="Proteomes" id="UP000639643"/>
    </source>
</evidence>
<keyword evidence="3" id="KW-1185">Reference proteome</keyword>
<comment type="caution">
    <text evidence="2">The sequence shown here is derived from an EMBL/GenBank/DDBJ whole genome shotgun (WGS) entry which is preliminary data.</text>
</comment>
<protein>
    <submittedName>
        <fullName evidence="2">Uncharacterized protein</fullName>
    </submittedName>
</protein>
<sequence length="173" mass="18905">MQDLDFAAPESPDSVHDLSCTRSRGRVCFFKRGFVGLVGTQVYLAHVVEHLEQLAGHRRVGHGVLSYPWHLAKKVEDTVYVDAYPNIESSQARLVTSEHDQSVPELQNHQGGPCRRHPAPTAPDSPLLPLKSLKNRKEDQDVATRCTGNTGSISAVNVKTGGDATLPENGEDD</sequence>
<feature type="region of interest" description="Disordered" evidence="1">
    <location>
        <begin position="95"/>
        <end position="173"/>
    </location>
</feature>
<feature type="compositionally biased region" description="Polar residues" evidence="1">
    <location>
        <begin position="146"/>
        <end position="157"/>
    </location>
</feature>
<proteinExistence type="predicted"/>
<reference evidence="2" key="1">
    <citation type="journal article" date="2020" name="Phytopathology">
        <title>Genome Sequence Resources of Colletotrichum truncatum, C. plurivorum, C. musicola, and C. sojae: Four Species Pathogenic to Soybean (Glycine max).</title>
        <authorList>
            <person name="Rogerio F."/>
            <person name="Boufleur T.R."/>
            <person name="Ciampi-Guillardi M."/>
            <person name="Sukno S.A."/>
            <person name="Thon M.R."/>
            <person name="Massola Junior N.S."/>
            <person name="Baroncelli R."/>
        </authorList>
    </citation>
    <scope>NUCLEOTIDE SEQUENCE</scope>
    <source>
        <strain evidence="2">LFN0074</strain>
    </source>
</reference>
<name>A0A8H6IXG4_9PEZI</name>
<accession>A0A8H6IXG4</accession>
<dbReference type="AlphaFoldDB" id="A0A8H6IXG4"/>